<accession>A0A6S6W2C6</accession>
<evidence type="ECO:0000313" key="1">
    <source>
        <dbReference type="EMBL" id="CAE7031566.1"/>
    </source>
</evidence>
<dbReference type="EMBL" id="HG992980">
    <property type="protein sequence ID" value="CAE7031566.1"/>
    <property type="molecule type" value="Genomic_DNA"/>
</dbReference>
<name>A0A6S6W2C6_9PLEO</name>
<gene>
    <name evidence="1" type="ORF">PTTW11_04824</name>
</gene>
<evidence type="ECO:0000313" key="2">
    <source>
        <dbReference type="Proteomes" id="UP000472372"/>
    </source>
</evidence>
<organism evidence="1 2">
    <name type="scientific">Pyrenophora teres f. teres</name>
    <dbReference type="NCBI Taxonomy" id="97479"/>
    <lineage>
        <taxon>Eukaryota</taxon>
        <taxon>Fungi</taxon>
        <taxon>Dikarya</taxon>
        <taxon>Ascomycota</taxon>
        <taxon>Pezizomycotina</taxon>
        <taxon>Dothideomycetes</taxon>
        <taxon>Pleosporomycetidae</taxon>
        <taxon>Pleosporales</taxon>
        <taxon>Pleosporineae</taxon>
        <taxon>Pleosporaceae</taxon>
        <taxon>Pyrenophora</taxon>
    </lineage>
</organism>
<reference evidence="1" key="1">
    <citation type="submission" date="2021-02" db="EMBL/GenBank/DDBJ databases">
        <authorList>
            <person name="Syme A R."/>
            <person name="Syme A R."/>
            <person name="Moolhuijzen P."/>
        </authorList>
    </citation>
    <scope>NUCLEOTIDE SEQUENCE</scope>
    <source>
        <strain evidence="1">W1-1</strain>
    </source>
</reference>
<dbReference type="Proteomes" id="UP000472372">
    <property type="component" value="Chromosome 4"/>
</dbReference>
<proteinExistence type="predicted"/>
<protein>
    <submittedName>
        <fullName evidence="1">Uncharacterized protein</fullName>
    </submittedName>
</protein>
<sequence>MTMLRANRRRVDLRGDATQQSPLPSPSHIASNFLERRRVQRPEAKKAKEARVSKLELSIRLPLSRCLPTHSENTSQVQRVAQGKAYNLKTQRLPN</sequence>
<dbReference type="AlphaFoldDB" id="A0A6S6W2C6"/>